<keyword evidence="1" id="KW-0732">Signal</keyword>
<evidence type="ECO:0000313" key="2">
    <source>
        <dbReference type="EMBL" id="PUZ54063.1"/>
    </source>
</evidence>
<keyword evidence="3" id="KW-1185">Reference proteome</keyword>
<name>A0A2T7DES5_9POAL</name>
<protein>
    <submittedName>
        <fullName evidence="2">Uncharacterized protein</fullName>
    </submittedName>
</protein>
<feature type="signal peptide" evidence="1">
    <location>
        <begin position="1"/>
        <end position="28"/>
    </location>
</feature>
<gene>
    <name evidence="2" type="ORF">GQ55_5G099600</name>
</gene>
<feature type="chain" id="PRO_5015749425" evidence="1">
    <location>
        <begin position="29"/>
        <end position="90"/>
    </location>
</feature>
<dbReference type="Gramene" id="PUZ54063">
    <property type="protein sequence ID" value="PUZ54063"/>
    <property type="gene ID" value="GQ55_5G099600"/>
</dbReference>
<reference evidence="2 3" key="1">
    <citation type="submission" date="2018-04" db="EMBL/GenBank/DDBJ databases">
        <title>WGS assembly of Panicum hallii var. hallii HAL2.</title>
        <authorList>
            <person name="Lovell J."/>
            <person name="Jenkins J."/>
            <person name="Lowry D."/>
            <person name="Mamidi S."/>
            <person name="Sreedasyam A."/>
            <person name="Weng X."/>
            <person name="Barry K."/>
            <person name="Bonette J."/>
            <person name="Campitelli B."/>
            <person name="Daum C."/>
            <person name="Gordon S."/>
            <person name="Gould B."/>
            <person name="Lipzen A."/>
            <person name="MacQueen A."/>
            <person name="Palacio-Mejia J."/>
            <person name="Plott C."/>
            <person name="Shakirov E."/>
            <person name="Shu S."/>
            <person name="Yoshinaga Y."/>
            <person name="Zane M."/>
            <person name="Rokhsar D."/>
            <person name="Grimwood J."/>
            <person name="Schmutz J."/>
            <person name="Juenger T."/>
        </authorList>
    </citation>
    <scope>NUCLEOTIDE SEQUENCE [LARGE SCALE GENOMIC DNA]</scope>
    <source>
        <strain evidence="3">cv. HAL2</strain>
    </source>
</reference>
<dbReference type="Proteomes" id="UP000244336">
    <property type="component" value="Chromosome 5"/>
</dbReference>
<sequence length="90" mass="9835">MLQLSIMLFSVPLYLYLLSTCDVSGGGAGKGAVRWRVPVTSRFCSDRTDHAARTGKALLLEAGLEATYELLDVSWDLARGDHSLDLRSYG</sequence>
<dbReference type="EMBL" id="CM009753">
    <property type="protein sequence ID" value="PUZ54063.1"/>
    <property type="molecule type" value="Genomic_DNA"/>
</dbReference>
<proteinExistence type="predicted"/>
<evidence type="ECO:0000256" key="1">
    <source>
        <dbReference type="SAM" id="SignalP"/>
    </source>
</evidence>
<dbReference type="AlphaFoldDB" id="A0A2T7DES5"/>
<accession>A0A2T7DES5</accession>
<evidence type="ECO:0000313" key="3">
    <source>
        <dbReference type="Proteomes" id="UP000244336"/>
    </source>
</evidence>
<organism evidence="2 3">
    <name type="scientific">Panicum hallii var. hallii</name>
    <dbReference type="NCBI Taxonomy" id="1504633"/>
    <lineage>
        <taxon>Eukaryota</taxon>
        <taxon>Viridiplantae</taxon>
        <taxon>Streptophyta</taxon>
        <taxon>Embryophyta</taxon>
        <taxon>Tracheophyta</taxon>
        <taxon>Spermatophyta</taxon>
        <taxon>Magnoliopsida</taxon>
        <taxon>Liliopsida</taxon>
        <taxon>Poales</taxon>
        <taxon>Poaceae</taxon>
        <taxon>PACMAD clade</taxon>
        <taxon>Panicoideae</taxon>
        <taxon>Panicodae</taxon>
        <taxon>Paniceae</taxon>
        <taxon>Panicinae</taxon>
        <taxon>Panicum</taxon>
        <taxon>Panicum sect. Panicum</taxon>
    </lineage>
</organism>